<dbReference type="HOGENOM" id="CLU_029538_6_0_11"/>
<evidence type="ECO:0000313" key="2">
    <source>
        <dbReference type="Proteomes" id="UP000000492"/>
    </source>
</evidence>
<gene>
    <name evidence="1" type="primary">lipS1</name>
    <name evidence="1" type="ordered locus">CRES_0207</name>
</gene>
<name>F8E216_CORRG</name>
<evidence type="ECO:0000313" key="1">
    <source>
        <dbReference type="EMBL" id="AEI08570.1"/>
    </source>
</evidence>
<dbReference type="STRING" id="662755.CRES_0207"/>
<dbReference type="GO" id="GO:0004806">
    <property type="term" value="F:triacylglycerol lipase activity"/>
    <property type="evidence" value="ECO:0007669"/>
    <property type="project" value="UniProtKB-EC"/>
</dbReference>
<dbReference type="eggNOG" id="COG2267">
    <property type="taxonomic scope" value="Bacteria"/>
</dbReference>
<dbReference type="InterPro" id="IPR005152">
    <property type="entry name" value="Lipase_secreted"/>
</dbReference>
<reference evidence="1 2" key="1">
    <citation type="journal article" date="2012" name="BMC Genomics">
        <title>Complete genome sequence, lifestyle, and multi-drug resistance of the human pathogen Corynebacterium resistens DSM 45100 isolated from blood samples of a leukemia patient.</title>
        <authorList>
            <person name="Schroder J."/>
            <person name="Maus I."/>
            <person name="Meyer K."/>
            <person name="Wordemann S."/>
            <person name="Blom J."/>
            <person name="Jaenicke S."/>
            <person name="Schneider J."/>
            <person name="Trost E."/>
            <person name="Tauch A."/>
        </authorList>
    </citation>
    <scope>NUCLEOTIDE SEQUENCE [LARGE SCALE GENOMIC DNA]</scope>
    <source>
        <strain evidence="2">DSM 45100 / JCM 12819 / CCUG 50093 / GTC 2026 / SICGH 158</strain>
    </source>
</reference>
<dbReference type="EMBL" id="CP002857">
    <property type="protein sequence ID" value="AEI08570.1"/>
    <property type="molecule type" value="Genomic_DNA"/>
</dbReference>
<organism evidence="1 2">
    <name type="scientific">Corynebacterium resistens (strain DSM 45100 / JCM 12819 / GTC 2026 / SICGH 158)</name>
    <dbReference type="NCBI Taxonomy" id="662755"/>
    <lineage>
        <taxon>Bacteria</taxon>
        <taxon>Bacillati</taxon>
        <taxon>Actinomycetota</taxon>
        <taxon>Actinomycetes</taxon>
        <taxon>Mycobacteriales</taxon>
        <taxon>Corynebacteriaceae</taxon>
        <taxon>Corynebacterium</taxon>
    </lineage>
</organism>
<dbReference type="AlphaFoldDB" id="F8E216"/>
<dbReference type="EC" id="3.1.1.3" evidence="1"/>
<dbReference type="OrthoDB" id="9798122at2"/>
<protein>
    <submittedName>
        <fullName evidence="1">Secretory lipase</fullName>
        <ecNumber evidence="1">3.1.1.3</ecNumber>
    </submittedName>
</protein>
<dbReference type="GO" id="GO:0016042">
    <property type="term" value="P:lipid catabolic process"/>
    <property type="evidence" value="ECO:0007669"/>
    <property type="project" value="InterPro"/>
</dbReference>
<sequence length="481" mass="50103">MRLPFTKNSQNFGKSPRVSKVSASIALAVGVGISGCLSGAGLATAEQAPSSSYGSADGSARKAAGLGSSQALGSSQGPSDMLSSRALGSLDRNAQSFYDSLPTTVSGEPGQVIKRGPSQFALGLPYVDWTLSKAERVAYVSTDSNGKPIPVTGTVLKSSAPWTGKGPRPLLTIAPGTQGSGDACAPGKLLPVGLEYEAIPVAGALMRGWNVALTDLPGLGTPSQHTYMNRVDQAHATIDMARAATRMNIKGIDAKSPVAFYGYSQGGGAAAAALELAPTYGKDVNLKTGYAGGTPANLAETAANIDGKPLAGVLGYAINGFIASKPELRPLIDELLNDKGKRLLEQTADECISQSLIRHAYVDTRTLTKSGKPLAELASQEPLKSLLREQEIGHHTPNVPVFVGHGTNDDSIPVQGARTMARQWCTAGAKVYYKEVPAPPLAPLVDHMVPMLANQAPAMNWLDTVFRGKPYPTTSCGQIPK</sequence>
<proteinExistence type="predicted"/>
<dbReference type="Pfam" id="PF03583">
    <property type="entry name" value="LIP"/>
    <property type="match status" value="1"/>
</dbReference>
<dbReference type="PANTHER" id="PTHR34853">
    <property type="match status" value="1"/>
</dbReference>
<dbReference type="SUPFAM" id="SSF53474">
    <property type="entry name" value="alpha/beta-Hydrolases"/>
    <property type="match status" value="1"/>
</dbReference>
<dbReference type="Gene3D" id="3.40.50.1820">
    <property type="entry name" value="alpha/beta hydrolase"/>
    <property type="match status" value="1"/>
</dbReference>
<dbReference type="Proteomes" id="UP000000492">
    <property type="component" value="Chromosome"/>
</dbReference>
<keyword evidence="2" id="KW-1185">Reference proteome</keyword>
<keyword evidence="1" id="KW-0378">Hydrolase</keyword>
<dbReference type="PANTHER" id="PTHR34853:SF1">
    <property type="entry name" value="LIPASE 5"/>
    <property type="match status" value="1"/>
</dbReference>
<dbReference type="KEGG" id="crd:CRES_0207"/>
<dbReference type="Gene3D" id="1.10.260.130">
    <property type="match status" value="1"/>
</dbReference>
<dbReference type="InterPro" id="IPR029058">
    <property type="entry name" value="AB_hydrolase_fold"/>
</dbReference>
<accession>F8E216</accession>